<dbReference type="SUPFAM" id="SSF52540">
    <property type="entry name" value="P-loop containing nucleoside triphosphate hydrolases"/>
    <property type="match status" value="2"/>
</dbReference>
<dbReference type="CDD" id="cd18793">
    <property type="entry name" value="SF2_C_SNF"/>
    <property type="match status" value="1"/>
</dbReference>
<dbReference type="InterPro" id="IPR000330">
    <property type="entry name" value="SNF2_N"/>
</dbReference>
<name>A0A0F9FNK3_9ZZZZ</name>
<dbReference type="GO" id="GO:0005524">
    <property type="term" value="F:ATP binding"/>
    <property type="evidence" value="ECO:0007669"/>
    <property type="project" value="InterPro"/>
</dbReference>
<reference evidence="3" key="1">
    <citation type="journal article" date="2015" name="Nature">
        <title>Complex archaea that bridge the gap between prokaryotes and eukaryotes.</title>
        <authorList>
            <person name="Spang A."/>
            <person name="Saw J.H."/>
            <person name="Jorgensen S.L."/>
            <person name="Zaremba-Niedzwiedzka K."/>
            <person name="Martijn J."/>
            <person name="Lind A.E."/>
            <person name="van Eijk R."/>
            <person name="Schleper C."/>
            <person name="Guy L."/>
            <person name="Ettema T.J."/>
        </authorList>
    </citation>
    <scope>NUCLEOTIDE SEQUENCE</scope>
</reference>
<dbReference type="Pfam" id="PF00176">
    <property type="entry name" value="SNF2-rel_dom"/>
    <property type="match status" value="1"/>
</dbReference>
<evidence type="ECO:0000313" key="3">
    <source>
        <dbReference type="EMBL" id="KKL88019.1"/>
    </source>
</evidence>
<gene>
    <name evidence="3" type="ORF">LCGC14_1928870</name>
</gene>
<dbReference type="PANTHER" id="PTHR45766:SF6">
    <property type="entry name" value="SWI_SNF-RELATED MATRIX-ASSOCIATED ACTIN-DEPENDENT REGULATOR OF CHROMATIN SUBFAMILY A-LIKE PROTEIN 1"/>
    <property type="match status" value="1"/>
</dbReference>
<feature type="non-terminal residue" evidence="3">
    <location>
        <position position="1"/>
    </location>
</feature>
<sequence>YKEKRKYPGIKTKYILFLTGTPILNRPIEAYYLLNVLDPQRFNNFYHFTRRYGGWKGDAPRNLKELHERTKDVVIRRLRKNVMAELPGKQRNDLYIRMDKDERSAYDDLLNELFRGWRFQGKATVSTMPKIQGFLTEMKLPRVQEIIDEYLDNDRSILIFSVYIDPLKKLKEKYGDQAELFYGATSAIERRAIIKRLREGKSKVGLFGLAAGGMAVDGLQYIMDTVIFLNQDWVPGVHEQAEDRTDRIGQTEKVQVFYMLCENTIDEDMRILLAEKQKVIDTVADGELISLARSKSTFKAFVRRLSLQMGEDFTS</sequence>
<comment type="caution">
    <text evidence="3">The sequence shown here is derived from an EMBL/GenBank/DDBJ whole genome shotgun (WGS) entry which is preliminary data.</text>
</comment>
<dbReference type="Gene3D" id="3.40.50.300">
    <property type="entry name" value="P-loop containing nucleotide triphosphate hydrolases"/>
    <property type="match status" value="1"/>
</dbReference>
<dbReference type="Gene3D" id="3.40.50.10810">
    <property type="entry name" value="Tandem AAA-ATPase domain"/>
    <property type="match status" value="1"/>
</dbReference>
<evidence type="ECO:0000259" key="2">
    <source>
        <dbReference type="SMART" id="SM00490"/>
    </source>
</evidence>
<dbReference type="AlphaFoldDB" id="A0A0F9FNK3"/>
<dbReference type="PANTHER" id="PTHR45766">
    <property type="entry name" value="DNA ANNEALING HELICASE AND ENDONUCLEASE ZRANB3 FAMILY MEMBER"/>
    <property type="match status" value="1"/>
</dbReference>
<dbReference type="GO" id="GO:0031297">
    <property type="term" value="P:replication fork processing"/>
    <property type="evidence" value="ECO:0007669"/>
    <property type="project" value="TreeGrafter"/>
</dbReference>
<dbReference type="SMART" id="SM00490">
    <property type="entry name" value="HELICc"/>
    <property type="match status" value="1"/>
</dbReference>
<dbReference type="InterPro" id="IPR038718">
    <property type="entry name" value="SNF2-like_sf"/>
</dbReference>
<accession>A0A0F9FNK3</accession>
<dbReference type="GO" id="GO:0006281">
    <property type="term" value="P:DNA repair"/>
    <property type="evidence" value="ECO:0007669"/>
    <property type="project" value="TreeGrafter"/>
</dbReference>
<feature type="domain" description="Helicase C-terminal" evidence="2">
    <location>
        <begin position="165"/>
        <end position="249"/>
    </location>
</feature>
<keyword evidence="1" id="KW-0378">Hydrolase</keyword>
<proteinExistence type="predicted"/>
<dbReference type="InterPro" id="IPR027417">
    <property type="entry name" value="P-loop_NTPase"/>
</dbReference>
<protein>
    <recommendedName>
        <fullName evidence="2">Helicase C-terminal domain-containing protein</fullName>
    </recommendedName>
</protein>
<organism evidence="3">
    <name type="scientific">marine sediment metagenome</name>
    <dbReference type="NCBI Taxonomy" id="412755"/>
    <lineage>
        <taxon>unclassified sequences</taxon>
        <taxon>metagenomes</taxon>
        <taxon>ecological metagenomes</taxon>
    </lineage>
</organism>
<dbReference type="EMBL" id="LAZR01020681">
    <property type="protein sequence ID" value="KKL88019.1"/>
    <property type="molecule type" value="Genomic_DNA"/>
</dbReference>
<evidence type="ECO:0000256" key="1">
    <source>
        <dbReference type="ARBA" id="ARBA00022801"/>
    </source>
</evidence>
<dbReference type="Pfam" id="PF00271">
    <property type="entry name" value="Helicase_C"/>
    <property type="match status" value="1"/>
</dbReference>
<dbReference type="GO" id="GO:0016787">
    <property type="term" value="F:hydrolase activity"/>
    <property type="evidence" value="ECO:0007669"/>
    <property type="project" value="UniProtKB-KW"/>
</dbReference>
<dbReference type="InterPro" id="IPR001650">
    <property type="entry name" value="Helicase_C-like"/>
</dbReference>
<dbReference type="InterPro" id="IPR049730">
    <property type="entry name" value="SNF2/RAD54-like_C"/>
</dbReference>